<dbReference type="Proteomes" id="UP000317648">
    <property type="component" value="Chromosome"/>
</dbReference>
<keyword evidence="2" id="KW-1185">Reference proteome</keyword>
<name>A0A518E1Q7_9BACT</name>
<dbReference type="InterPro" id="IPR006311">
    <property type="entry name" value="TAT_signal"/>
</dbReference>
<dbReference type="KEGG" id="lcre:Pla8534_58640"/>
<sequence>MKCMTQDHLSRRALLKGVLGTAAGGTVMNWGALARSAENVDQAKQKQKRCILLWMNGGASQFETFDPKPESRYGGLFRPISTNVAGTQICELMPTIAQKMDKLCVIRSMRTSQVDHNGGIYLMHTGYQPSANVRFPEIGAIAAKYLGNEDSDLPNFVKISSNGNAGSGFLGPKYQPFNLGSDGRLPTFAQSNLDPKMESRRNALRSFVEDERAELHRSETARMHRESYAASRRLQSGLPVFDFDDEWAKYENLYGDSQFGRRCLLARRLIETGVPFVEVGQSSYDTHADNFTGHKGLVPPMEFAWAGLLTDLEQRGLLDDTLVVWMGEIGRTPNINNRSGRDHYVRAWSTALAGGGVKGGLVYGATDEDGVDVADNLVSEGDYFATIYQALGVNPHTENYQGSRPIPLAPFGSKVVSDLLA</sequence>
<organism evidence="1 2">
    <name type="scientific">Lignipirellula cremea</name>
    <dbReference type="NCBI Taxonomy" id="2528010"/>
    <lineage>
        <taxon>Bacteria</taxon>
        <taxon>Pseudomonadati</taxon>
        <taxon>Planctomycetota</taxon>
        <taxon>Planctomycetia</taxon>
        <taxon>Pirellulales</taxon>
        <taxon>Pirellulaceae</taxon>
        <taxon>Lignipirellula</taxon>
    </lineage>
</organism>
<proteinExistence type="predicted"/>
<evidence type="ECO:0000313" key="2">
    <source>
        <dbReference type="Proteomes" id="UP000317648"/>
    </source>
</evidence>
<evidence type="ECO:0008006" key="3">
    <source>
        <dbReference type="Google" id="ProtNLM"/>
    </source>
</evidence>
<dbReference type="EMBL" id="CP036433">
    <property type="protein sequence ID" value="QDU98003.1"/>
    <property type="molecule type" value="Genomic_DNA"/>
</dbReference>
<protein>
    <recommendedName>
        <fullName evidence="3">DUF1501 domain-containing protein</fullName>
    </recommendedName>
</protein>
<dbReference type="InterPro" id="IPR017850">
    <property type="entry name" value="Alkaline_phosphatase_core_sf"/>
</dbReference>
<dbReference type="AlphaFoldDB" id="A0A518E1Q7"/>
<dbReference type="SUPFAM" id="SSF53649">
    <property type="entry name" value="Alkaline phosphatase-like"/>
    <property type="match status" value="1"/>
</dbReference>
<gene>
    <name evidence="1" type="ORF">Pla8534_58640</name>
</gene>
<dbReference type="PANTHER" id="PTHR43737">
    <property type="entry name" value="BLL7424 PROTEIN"/>
    <property type="match status" value="1"/>
</dbReference>
<dbReference type="RefSeq" id="WP_145056879.1">
    <property type="nucleotide sequence ID" value="NZ_CP036433.1"/>
</dbReference>
<dbReference type="OrthoDB" id="127333at2"/>
<evidence type="ECO:0000313" key="1">
    <source>
        <dbReference type="EMBL" id="QDU98003.1"/>
    </source>
</evidence>
<accession>A0A518E1Q7</accession>
<dbReference type="Gene3D" id="3.40.720.10">
    <property type="entry name" value="Alkaline Phosphatase, subunit A"/>
    <property type="match status" value="1"/>
</dbReference>
<dbReference type="PANTHER" id="PTHR43737:SF1">
    <property type="entry name" value="DUF1501 DOMAIN-CONTAINING PROTEIN"/>
    <property type="match status" value="1"/>
</dbReference>
<reference evidence="1 2" key="1">
    <citation type="submission" date="2019-02" db="EMBL/GenBank/DDBJ databases">
        <title>Deep-cultivation of Planctomycetes and their phenomic and genomic characterization uncovers novel biology.</title>
        <authorList>
            <person name="Wiegand S."/>
            <person name="Jogler M."/>
            <person name="Boedeker C."/>
            <person name="Pinto D."/>
            <person name="Vollmers J."/>
            <person name="Rivas-Marin E."/>
            <person name="Kohn T."/>
            <person name="Peeters S.H."/>
            <person name="Heuer A."/>
            <person name="Rast P."/>
            <person name="Oberbeckmann S."/>
            <person name="Bunk B."/>
            <person name="Jeske O."/>
            <person name="Meyerdierks A."/>
            <person name="Storesund J.E."/>
            <person name="Kallscheuer N."/>
            <person name="Luecker S."/>
            <person name="Lage O.M."/>
            <person name="Pohl T."/>
            <person name="Merkel B.J."/>
            <person name="Hornburger P."/>
            <person name="Mueller R.-W."/>
            <person name="Bruemmer F."/>
            <person name="Labrenz M."/>
            <person name="Spormann A.M."/>
            <person name="Op den Camp H."/>
            <person name="Overmann J."/>
            <person name="Amann R."/>
            <person name="Jetten M.S.M."/>
            <person name="Mascher T."/>
            <person name="Medema M.H."/>
            <person name="Devos D.P."/>
            <person name="Kaster A.-K."/>
            <person name="Ovreas L."/>
            <person name="Rohde M."/>
            <person name="Galperin M.Y."/>
            <person name="Jogler C."/>
        </authorList>
    </citation>
    <scope>NUCLEOTIDE SEQUENCE [LARGE SCALE GENOMIC DNA]</scope>
    <source>
        <strain evidence="1 2">Pla85_3_4</strain>
    </source>
</reference>
<dbReference type="Pfam" id="PF07394">
    <property type="entry name" value="DUF1501"/>
    <property type="match status" value="1"/>
</dbReference>
<dbReference type="PROSITE" id="PS51318">
    <property type="entry name" value="TAT"/>
    <property type="match status" value="1"/>
</dbReference>
<dbReference type="InterPro" id="IPR010869">
    <property type="entry name" value="DUF1501"/>
</dbReference>